<dbReference type="GO" id="GO:0005886">
    <property type="term" value="C:plasma membrane"/>
    <property type="evidence" value="ECO:0007669"/>
    <property type="project" value="TreeGrafter"/>
</dbReference>
<accession>A0A9D4SXA9</accession>
<comment type="cofactor">
    <cofactor evidence="1">
        <name>Zn(2+)</name>
        <dbReference type="ChEBI" id="CHEBI:29105"/>
    </cofactor>
</comment>
<dbReference type="GO" id="GO:0004222">
    <property type="term" value="F:metalloendopeptidase activity"/>
    <property type="evidence" value="ECO:0007669"/>
    <property type="project" value="InterPro"/>
</dbReference>
<dbReference type="InterPro" id="IPR018497">
    <property type="entry name" value="Peptidase_M13_C"/>
</dbReference>
<feature type="domain" description="Peptidase M13 C-terminal" evidence="10">
    <location>
        <begin position="675"/>
        <end position="866"/>
    </location>
</feature>
<dbReference type="AlphaFoldDB" id="A0A9D4SXA9"/>
<keyword evidence="7" id="KW-0482">Metalloprotease</keyword>
<feature type="compositionally biased region" description="Basic residues" evidence="8">
    <location>
        <begin position="28"/>
        <end position="38"/>
    </location>
</feature>
<comment type="caution">
    <text evidence="12">The sequence shown here is derived from an EMBL/GenBank/DDBJ whole genome shotgun (WGS) entry which is preliminary data.</text>
</comment>
<evidence type="ECO:0000259" key="10">
    <source>
        <dbReference type="Pfam" id="PF01431"/>
    </source>
</evidence>
<name>A0A9D4SXA9_RHISA</name>
<organism evidence="12 13">
    <name type="scientific">Rhipicephalus sanguineus</name>
    <name type="common">Brown dog tick</name>
    <name type="synonym">Ixodes sanguineus</name>
    <dbReference type="NCBI Taxonomy" id="34632"/>
    <lineage>
        <taxon>Eukaryota</taxon>
        <taxon>Metazoa</taxon>
        <taxon>Ecdysozoa</taxon>
        <taxon>Arthropoda</taxon>
        <taxon>Chelicerata</taxon>
        <taxon>Arachnida</taxon>
        <taxon>Acari</taxon>
        <taxon>Parasitiformes</taxon>
        <taxon>Ixodida</taxon>
        <taxon>Ixodoidea</taxon>
        <taxon>Ixodidae</taxon>
        <taxon>Rhipicephalinae</taxon>
        <taxon>Rhipicephalus</taxon>
        <taxon>Rhipicephalus</taxon>
    </lineage>
</organism>
<keyword evidence="9" id="KW-1133">Transmembrane helix</keyword>
<evidence type="ECO:0000256" key="4">
    <source>
        <dbReference type="ARBA" id="ARBA00022723"/>
    </source>
</evidence>
<dbReference type="InterPro" id="IPR000718">
    <property type="entry name" value="Peptidase_M13"/>
</dbReference>
<protein>
    <submittedName>
        <fullName evidence="12">Uncharacterized protein</fullName>
    </submittedName>
</protein>
<feature type="compositionally biased region" description="Polar residues" evidence="8">
    <location>
        <begin position="119"/>
        <end position="141"/>
    </location>
</feature>
<dbReference type="SUPFAM" id="SSF55486">
    <property type="entry name" value="Metalloproteases ('zincins'), catalytic domain"/>
    <property type="match status" value="1"/>
</dbReference>
<evidence type="ECO:0000256" key="3">
    <source>
        <dbReference type="ARBA" id="ARBA00022670"/>
    </source>
</evidence>
<feature type="transmembrane region" description="Helical" evidence="9">
    <location>
        <begin position="186"/>
        <end position="206"/>
    </location>
</feature>
<evidence type="ECO:0000256" key="2">
    <source>
        <dbReference type="ARBA" id="ARBA00007357"/>
    </source>
</evidence>
<evidence type="ECO:0000259" key="11">
    <source>
        <dbReference type="Pfam" id="PF05649"/>
    </source>
</evidence>
<reference evidence="12" key="1">
    <citation type="journal article" date="2020" name="Cell">
        <title>Large-Scale Comparative Analyses of Tick Genomes Elucidate Their Genetic Diversity and Vector Capacities.</title>
        <authorList>
            <consortium name="Tick Genome and Microbiome Consortium (TIGMIC)"/>
            <person name="Jia N."/>
            <person name="Wang J."/>
            <person name="Shi W."/>
            <person name="Du L."/>
            <person name="Sun Y."/>
            <person name="Zhan W."/>
            <person name="Jiang J.F."/>
            <person name="Wang Q."/>
            <person name="Zhang B."/>
            <person name="Ji P."/>
            <person name="Bell-Sakyi L."/>
            <person name="Cui X.M."/>
            <person name="Yuan T.T."/>
            <person name="Jiang B.G."/>
            <person name="Yang W.F."/>
            <person name="Lam T.T."/>
            <person name="Chang Q.C."/>
            <person name="Ding S.J."/>
            <person name="Wang X.J."/>
            <person name="Zhu J.G."/>
            <person name="Ruan X.D."/>
            <person name="Zhao L."/>
            <person name="Wei J.T."/>
            <person name="Ye R.Z."/>
            <person name="Que T.C."/>
            <person name="Du C.H."/>
            <person name="Zhou Y.H."/>
            <person name="Cheng J.X."/>
            <person name="Dai P.F."/>
            <person name="Guo W.B."/>
            <person name="Han X.H."/>
            <person name="Huang E.J."/>
            <person name="Li L.F."/>
            <person name="Wei W."/>
            <person name="Gao Y.C."/>
            <person name="Liu J.Z."/>
            <person name="Shao H.Z."/>
            <person name="Wang X."/>
            <person name="Wang C.C."/>
            <person name="Yang T.C."/>
            <person name="Huo Q.B."/>
            <person name="Li W."/>
            <person name="Chen H.Y."/>
            <person name="Chen S.E."/>
            <person name="Zhou L.G."/>
            <person name="Ni X.B."/>
            <person name="Tian J.H."/>
            <person name="Sheng Y."/>
            <person name="Liu T."/>
            <person name="Pan Y.S."/>
            <person name="Xia L.Y."/>
            <person name="Li J."/>
            <person name="Zhao F."/>
            <person name="Cao W.C."/>
        </authorList>
    </citation>
    <scope>NUCLEOTIDE SEQUENCE</scope>
    <source>
        <strain evidence="12">Rsan-2018</strain>
    </source>
</reference>
<reference evidence="12" key="2">
    <citation type="submission" date="2021-09" db="EMBL/GenBank/DDBJ databases">
        <authorList>
            <person name="Jia N."/>
            <person name="Wang J."/>
            <person name="Shi W."/>
            <person name="Du L."/>
            <person name="Sun Y."/>
            <person name="Zhan W."/>
            <person name="Jiang J."/>
            <person name="Wang Q."/>
            <person name="Zhang B."/>
            <person name="Ji P."/>
            <person name="Sakyi L.B."/>
            <person name="Cui X."/>
            <person name="Yuan T."/>
            <person name="Jiang B."/>
            <person name="Yang W."/>
            <person name="Lam T.T.-Y."/>
            <person name="Chang Q."/>
            <person name="Ding S."/>
            <person name="Wang X."/>
            <person name="Zhu J."/>
            <person name="Ruan X."/>
            <person name="Zhao L."/>
            <person name="Wei J."/>
            <person name="Que T."/>
            <person name="Du C."/>
            <person name="Cheng J."/>
            <person name="Dai P."/>
            <person name="Han X."/>
            <person name="Huang E."/>
            <person name="Gao Y."/>
            <person name="Liu J."/>
            <person name="Shao H."/>
            <person name="Ye R."/>
            <person name="Li L."/>
            <person name="Wei W."/>
            <person name="Wang X."/>
            <person name="Wang C."/>
            <person name="Huo Q."/>
            <person name="Li W."/>
            <person name="Guo W."/>
            <person name="Chen H."/>
            <person name="Chen S."/>
            <person name="Zhou L."/>
            <person name="Zhou L."/>
            <person name="Ni X."/>
            <person name="Tian J."/>
            <person name="Zhou Y."/>
            <person name="Sheng Y."/>
            <person name="Liu T."/>
            <person name="Pan Y."/>
            <person name="Xia L."/>
            <person name="Li J."/>
            <person name="Zhao F."/>
            <person name="Cao W."/>
        </authorList>
    </citation>
    <scope>NUCLEOTIDE SEQUENCE</scope>
    <source>
        <strain evidence="12">Rsan-2018</strain>
        <tissue evidence="12">Larvae</tissue>
    </source>
</reference>
<dbReference type="InterPro" id="IPR008753">
    <property type="entry name" value="Peptidase_M13_N"/>
</dbReference>
<evidence type="ECO:0000256" key="7">
    <source>
        <dbReference type="ARBA" id="ARBA00023049"/>
    </source>
</evidence>
<dbReference type="Gene3D" id="3.40.390.10">
    <property type="entry name" value="Collagenase (Catalytic Domain)"/>
    <property type="match status" value="1"/>
</dbReference>
<evidence type="ECO:0000313" key="12">
    <source>
        <dbReference type="EMBL" id="KAH7955598.1"/>
    </source>
</evidence>
<evidence type="ECO:0000313" key="13">
    <source>
        <dbReference type="Proteomes" id="UP000821837"/>
    </source>
</evidence>
<dbReference type="InterPro" id="IPR024079">
    <property type="entry name" value="MetalloPept_cat_dom_sf"/>
</dbReference>
<feature type="region of interest" description="Disordered" evidence="8">
    <location>
        <begin position="1"/>
        <end position="167"/>
    </location>
</feature>
<dbReference type="Pfam" id="PF05649">
    <property type="entry name" value="Peptidase_M13_N"/>
    <property type="match status" value="1"/>
</dbReference>
<keyword evidence="3" id="KW-0645">Protease</keyword>
<keyword evidence="5" id="KW-0378">Hydrolase</keyword>
<dbReference type="GO" id="GO:0046872">
    <property type="term" value="F:metal ion binding"/>
    <property type="evidence" value="ECO:0007669"/>
    <property type="project" value="UniProtKB-KW"/>
</dbReference>
<evidence type="ECO:0000256" key="6">
    <source>
        <dbReference type="ARBA" id="ARBA00022833"/>
    </source>
</evidence>
<dbReference type="GO" id="GO:0016485">
    <property type="term" value="P:protein processing"/>
    <property type="evidence" value="ECO:0007669"/>
    <property type="project" value="TreeGrafter"/>
</dbReference>
<evidence type="ECO:0000256" key="9">
    <source>
        <dbReference type="SAM" id="Phobius"/>
    </source>
</evidence>
<sequence>MTSTTTQGLHLTRERKTDYEDTSTGVGVKKRVKSKRRRSFVEDEHANTTDVPAATNEVAAPTNLDSREPAADISAPPSSHEKDNAATDGSASRMPVLRSDHKGSSHPTPIKEKTEAAPQVSSGQGTTVSDAAKTHGSQLGSNLPDVGNATTSATPSRKSSGLTDKEPRNSEVVYTAAGARLTKFRAILTMSVTAVIVLAVVIVVFMPRRKQTAPMEPYCETDDCFQHSYRLLAKLNHSLDPCENFNAYVCSAWSPPERYLEHSNSAMDDVRKSWFPAFSDMLTLGSKTIRVGLKPLAMYSSCMANQSVYGSNVKIFWEMLKECRLNWPEEPEPHKNSALGVLITLAFKWQLPLFFQVRALRLKSTPNWRFNMDPGSLIPLMYQHHLAVKNSGGYEKYWATFYYILSAKYNESAVNKTTIATAKAIEGDVFKRLLTAMRPPVVHPVLVPISEVGPYTPSLSSAQWLRAFRETELDPEVELNDQILFGDTGFFLTLAGVMNSYKDTELLSLIAWSFVQLLSPAVDYRLLENRYEQGVTLYRPYFCERLVETAYRFLVIALHATSRFSPQERAFVTTGFDSLVSAAVDMVNASGWLDVESRKLAAAKLSWARLQLWPPERYLYNNILGNIYATFPSVEDSFAEYWAKSMRSAAETYRPRRDIDVQSYALNYALPYFLYDASSNTVKVAVGAVTAPLYYLSGTKSMFYGGLGYSMALVLVSSLDRQGLRWHPDGTFGASFLSKTSARAFEMRDSCLAAAQNGSGGSAETNKTVLERSNSVFPEIPALELAYMAYKRSVSDGSDNSPQGIPGGISGDKVFFMTLCYMMCTLPGAVGPHTVDCNKAVRNSEAFARAFRCPLGSQMNPRQKCAFFG</sequence>
<dbReference type="EMBL" id="JABSTV010001250">
    <property type="protein sequence ID" value="KAH7955598.1"/>
    <property type="molecule type" value="Genomic_DNA"/>
</dbReference>
<dbReference type="PANTHER" id="PTHR11733:SF241">
    <property type="entry name" value="GH26575P-RELATED"/>
    <property type="match status" value="1"/>
</dbReference>
<feature type="compositionally biased region" description="Basic and acidic residues" evidence="8">
    <location>
        <begin position="98"/>
        <end position="115"/>
    </location>
</feature>
<keyword evidence="9" id="KW-0812">Transmembrane</keyword>
<dbReference type="InterPro" id="IPR042089">
    <property type="entry name" value="Peptidase_M13_dom_2"/>
</dbReference>
<keyword evidence="9" id="KW-0472">Membrane</keyword>
<proteinExistence type="inferred from homology"/>
<gene>
    <name evidence="12" type="ORF">HPB52_001694</name>
</gene>
<evidence type="ECO:0000256" key="8">
    <source>
        <dbReference type="SAM" id="MobiDB-lite"/>
    </source>
</evidence>
<dbReference type="Proteomes" id="UP000821837">
    <property type="component" value="Unassembled WGS sequence"/>
</dbReference>
<feature type="compositionally biased region" description="Polar residues" evidence="8">
    <location>
        <begin position="148"/>
        <end position="162"/>
    </location>
</feature>
<dbReference type="PROSITE" id="PS51885">
    <property type="entry name" value="NEPRILYSIN"/>
    <property type="match status" value="1"/>
</dbReference>
<dbReference type="VEuPathDB" id="VectorBase:RSAN_040578"/>
<dbReference type="Gene3D" id="1.10.1380.10">
    <property type="entry name" value="Neutral endopeptidase , domain2"/>
    <property type="match status" value="1"/>
</dbReference>
<evidence type="ECO:0000256" key="5">
    <source>
        <dbReference type="ARBA" id="ARBA00022801"/>
    </source>
</evidence>
<keyword evidence="6" id="KW-0862">Zinc</keyword>
<keyword evidence="13" id="KW-1185">Reference proteome</keyword>
<feature type="domain" description="Peptidase M13 N-terminal" evidence="11">
    <location>
        <begin position="241"/>
        <end position="606"/>
    </location>
</feature>
<dbReference type="PANTHER" id="PTHR11733">
    <property type="entry name" value="ZINC METALLOPROTEASE FAMILY M13 NEPRILYSIN-RELATED"/>
    <property type="match status" value="1"/>
</dbReference>
<keyword evidence="4" id="KW-0479">Metal-binding</keyword>
<comment type="similarity">
    <text evidence="2">Belongs to the peptidase M13 family.</text>
</comment>
<dbReference type="Pfam" id="PF01431">
    <property type="entry name" value="Peptidase_M13"/>
    <property type="match status" value="1"/>
</dbReference>
<evidence type="ECO:0000256" key="1">
    <source>
        <dbReference type="ARBA" id="ARBA00001947"/>
    </source>
</evidence>